<keyword evidence="3" id="KW-1185">Reference proteome</keyword>
<keyword evidence="1" id="KW-1133">Transmembrane helix</keyword>
<protein>
    <submittedName>
        <fullName evidence="2">Uncharacterized protein</fullName>
    </submittedName>
</protein>
<keyword evidence="1" id="KW-0472">Membrane</keyword>
<evidence type="ECO:0000313" key="2">
    <source>
        <dbReference type="EMBL" id="NCD68149.1"/>
    </source>
</evidence>
<dbReference type="EMBL" id="WWEO01000035">
    <property type="protein sequence ID" value="NCD68149.1"/>
    <property type="molecule type" value="Genomic_DNA"/>
</dbReference>
<reference evidence="2" key="1">
    <citation type="submission" date="2020-01" db="EMBL/GenBank/DDBJ databases">
        <authorList>
            <person name="Seo Y.L."/>
        </authorList>
    </citation>
    <scope>NUCLEOTIDE SEQUENCE</scope>
    <source>
        <strain evidence="2">R11</strain>
    </source>
</reference>
<reference evidence="2" key="2">
    <citation type="submission" date="2020-10" db="EMBL/GenBank/DDBJ databases">
        <title>Mucilaginibacter sp. nov., isolated from soil.</title>
        <authorList>
            <person name="Jeon C.O."/>
        </authorList>
    </citation>
    <scope>NUCLEOTIDE SEQUENCE</scope>
    <source>
        <strain evidence="2">R11</strain>
    </source>
</reference>
<feature type="transmembrane region" description="Helical" evidence="1">
    <location>
        <begin position="13"/>
        <end position="31"/>
    </location>
</feature>
<gene>
    <name evidence="2" type="ORF">GSY63_02125</name>
</gene>
<evidence type="ECO:0000313" key="3">
    <source>
        <dbReference type="Proteomes" id="UP000638732"/>
    </source>
</evidence>
<name>A0A965ZBU4_9SPHI</name>
<dbReference type="AlphaFoldDB" id="A0A965ZBU4"/>
<sequence length="130" mass="15164">MKKPMPYDFLLDYLPASIVIKPAIGMFYIYFEGKIMLIFRRVNKNPQHNGIWISTRREYHNSLKTDIPAITDFDFDEGEAFDTAWLQLRDGHDDFEESAIQICELVVQRDKRIGKTTPKAIQITKANPEI</sequence>
<proteinExistence type="predicted"/>
<keyword evidence="1" id="KW-0812">Transmembrane</keyword>
<dbReference type="Proteomes" id="UP000638732">
    <property type="component" value="Unassembled WGS sequence"/>
</dbReference>
<comment type="caution">
    <text evidence="2">The sequence shown here is derived from an EMBL/GenBank/DDBJ whole genome shotgun (WGS) entry which is preliminary data.</text>
</comment>
<accession>A0A965ZBU4</accession>
<organism evidence="2 3">
    <name type="scientific">Mucilaginibacter agri</name>
    <dbReference type="NCBI Taxonomy" id="2695265"/>
    <lineage>
        <taxon>Bacteria</taxon>
        <taxon>Pseudomonadati</taxon>
        <taxon>Bacteroidota</taxon>
        <taxon>Sphingobacteriia</taxon>
        <taxon>Sphingobacteriales</taxon>
        <taxon>Sphingobacteriaceae</taxon>
        <taxon>Mucilaginibacter</taxon>
    </lineage>
</organism>
<dbReference type="RefSeq" id="WP_166584174.1">
    <property type="nucleotide sequence ID" value="NZ_WWEO01000035.1"/>
</dbReference>
<evidence type="ECO:0000256" key="1">
    <source>
        <dbReference type="SAM" id="Phobius"/>
    </source>
</evidence>